<organism evidence="1 2">
    <name type="scientific">Sporosarcina psychrophila</name>
    <name type="common">Bacillus psychrophilus</name>
    <dbReference type="NCBI Taxonomy" id="1476"/>
    <lineage>
        <taxon>Bacteria</taxon>
        <taxon>Bacillati</taxon>
        <taxon>Bacillota</taxon>
        <taxon>Bacilli</taxon>
        <taxon>Bacillales</taxon>
        <taxon>Caryophanaceae</taxon>
        <taxon>Sporosarcina</taxon>
    </lineage>
</organism>
<evidence type="ECO:0008006" key="3">
    <source>
        <dbReference type="Google" id="ProtNLM"/>
    </source>
</evidence>
<proteinExistence type="predicted"/>
<dbReference type="EMBL" id="JBEPME010000001">
    <property type="protein sequence ID" value="MET3655192.1"/>
    <property type="molecule type" value="Genomic_DNA"/>
</dbReference>
<sequence>MFSFMRLLLSFTGVLQSSFKTFGTSVATSPSLGKTLLSCSSVVKFRVNVVKFIGNAMNMDGNVVKFI</sequence>
<comment type="caution">
    <text evidence="1">The sequence shown here is derived from an EMBL/GenBank/DDBJ whole genome shotgun (WGS) entry which is preliminary data.</text>
</comment>
<accession>A0ABV2K294</accession>
<gene>
    <name evidence="1" type="ORF">ABIC55_000276</name>
</gene>
<evidence type="ECO:0000313" key="2">
    <source>
        <dbReference type="Proteomes" id="UP001549104"/>
    </source>
</evidence>
<protein>
    <recommendedName>
        <fullName evidence="3">Secreted protein</fullName>
    </recommendedName>
</protein>
<evidence type="ECO:0000313" key="1">
    <source>
        <dbReference type="EMBL" id="MET3655192.1"/>
    </source>
</evidence>
<dbReference type="RefSeq" id="WP_067213430.1">
    <property type="nucleotide sequence ID" value="NZ_CP014616.1"/>
</dbReference>
<keyword evidence="2" id="KW-1185">Reference proteome</keyword>
<dbReference type="Proteomes" id="UP001549104">
    <property type="component" value="Unassembled WGS sequence"/>
</dbReference>
<name>A0ABV2K294_SPOPS</name>
<reference evidence="1 2" key="1">
    <citation type="submission" date="2024-06" db="EMBL/GenBank/DDBJ databases">
        <title>Sorghum-associated microbial communities from plants grown in Nebraska, USA.</title>
        <authorList>
            <person name="Schachtman D."/>
        </authorList>
    </citation>
    <scope>NUCLEOTIDE SEQUENCE [LARGE SCALE GENOMIC DNA]</scope>
    <source>
        <strain evidence="1 2">1288</strain>
    </source>
</reference>